<feature type="region of interest" description="Disordered" evidence="1">
    <location>
        <begin position="55"/>
        <end position="82"/>
    </location>
</feature>
<sequence>MERWGSRKNGESANRVSAFVSMIDDYYEDPSPGTISSMEWKINNVSRGRLFVPPTIEETDEDDSEKTRSVGTPRYPPLGGSHPRTAYVSVQKVLDDLATTTEGRRTRKSISTSSTFARGKLRETSYKIVESYGDIRLPWFSTYTQEAHSAVLARWQRRDVLEITVMAQQRRLDRYGQEAFDEDQKQQISDVVASFHGNSAEVVLEGEVFLNAAPGESCYSRFVTSWTFSIGRREGASMEYEGSTAETFLSKGAKNDFHLQCLL</sequence>
<dbReference type="Proteomes" id="UP001607303">
    <property type="component" value="Unassembled WGS sequence"/>
</dbReference>
<reference evidence="2 3" key="1">
    <citation type="journal article" date="2024" name="Ann. Entomol. Soc. Am.">
        <title>Genomic analyses of the southern and eastern yellowjacket wasps (Hymenoptera: Vespidae) reveal evolutionary signatures of social life.</title>
        <authorList>
            <person name="Catto M.A."/>
            <person name="Caine P.B."/>
            <person name="Orr S.E."/>
            <person name="Hunt B.G."/>
            <person name="Goodisman M.A.D."/>
        </authorList>
    </citation>
    <scope>NUCLEOTIDE SEQUENCE [LARGE SCALE GENOMIC DNA]</scope>
    <source>
        <strain evidence="2">232</strain>
        <tissue evidence="2">Head and thorax</tissue>
    </source>
</reference>
<keyword evidence="3" id="KW-1185">Reference proteome</keyword>
<accession>A0ABD2AS53</accession>
<evidence type="ECO:0000313" key="2">
    <source>
        <dbReference type="EMBL" id="KAL2723231.1"/>
    </source>
</evidence>
<organism evidence="2 3">
    <name type="scientific">Vespula maculifrons</name>
    <name type="common">Eastern yellow jacket</name>
    <name type="synonym">Wasp</name>
    <dbReference type="NCBI Taxonomy" id="7453"/>
    <lineage>
        <taxon>Eukaryota</taxon>
        <taxon>Metazoa</taxon>
        <taxon>Ecdysozoa</taxon>
        <taxon>Arthropoda</taxon>
        <taxon>Hexapoda</taxon>
        <taxon>Insecta</taxon>
        <taxon>Pterygota</taxon>
        <taxon>Neoptera</taxon>
        <taxon>Endopterygota</taxon>
        <taxon>Hymenoptera</taxon>
        <taxon>Apocrita</taxon>
        <taxon>Aculeata</taxon>
        <taxon>Vespoidea</taxon>
        <taxon>Vespidae</taxon>
        <taxon>Vespinae</taxon>
        <taxon>Vespula</taxon>
    </lineage>
</organism>
<gene>
    <name evidence="2" type="ORF">V1477_019082</name>
</gene>
<dbReference type="EMBL" id="JAYRBN010000114">
    <property type="protein sequence ID" value="KAL2723231.1"/>
    <property type="molecule type" value="Genomic_DNA"/>
</dbReference>
<protein>
    <submittedName>
        <fullName evidence="2">Uncharacterized protein</fullName>
    </submittedName>
</protein>
<evidence type="ECO:0000256" key="1">
    <source>
        <dbReference type="SAM" id="MobiDB-lite"/>
    </source>
</evidence>
<proteinExistence type="predicted"/>
<dbReference type="AlphaFoldDB" id="A0ABD2AS53"/>
<comment type="caution">
    <text evidence="2">The sequence shown here is derived from an EMBL/GenBank/DDBJ whole genome shotgun (WGS) entry which is preliminary data.</text>
</comment>
<name>A0ABD2AS53_VESMC</name>
<evidence type="ECO:0000313" key="3">
    <source>
        <dbReference type="Proteomes" id="UP001607303"/>
    </source>
</evidence>